<dbReference type="GeneID" id="36555146"/>
<evidence type="ECO:0000256" key="4">
    <source>
        <dbReference type="ARBA" id="ARBA00022989"/>
    </source>
</evidence>
<dbReference type="OrthoDB" id="9999863at2759"/>
<dbReference type="InterPro" id="IPR003445">
    <property type="entry name" value="Cat_transpt"/>
</dbReference>
<evidence type="ECO:0000313" key="9">
    <source>
        <dbReference type="Proteomes" id="UP000234275"/>
    </source>
</evidence>
<dbReference type="Proteomes" id="UP000234275">
    <property type="component" value="Unassembled WGS sequence"/>
</dbReference>
<dbReference type="AlphaFoldDB" id="A0A2I2GFG8"/>
<proteinExistence type="predicted"/>
<dbReference type="GO" id="GO:0030007">
    <property type="term" value="P:intracellular potassium ion homeostasis"/>
    <property type="evidence" value="ECO:0007669"/>
    <property type="project" value="TreeGrafter"/>
</dbReference>
<dbReference type="PANTHER" id="PTHR31064">
    <property type="entry name" value="POTASSIUM TRANSPORT PROTEIN DDB_G0292412-RELATED"/>
    <property type="match status" value="1"/>
</dbReference>
<dbReference type="GO" id="GO:0005886">
    <property type="term" value="C:plasma membrane"/>
    <property type="evidence" value="ECO:0007669"/>
    <property type="project" value="TreeGrafter"/>
</dbReference>
<keyword evidence="2" id="KW-0813">Transport</keyword>
<comment type="subcellular location">
    <subcellularLocation>
        <location evidence="1">Membrane</location>
        <topology evidence="1">Multi-pass membrane protein</topology>
    </subcellularLocation>
</comment>
<name>A0A2I2GFG8_9EURO</name>
<evidence type="ECO:0000256" key="2">
    <source>
        <dbReference type="ARBA" id="ARBA00022448"/>
    </source>
</evidence>
<dbReference type="STRING" id="1392250.A0A2I2GFG8"/>
<keyword evidence="5" id="KW-0406">Ion transport</keyword>
<dbReference type="GO" id="GO:1990573">
    <property type="term" value="P:potassium ion import across plasma membrane"/>
    <property type="evidence" value="ECO:0007669"/>
    <property type="project" value="TreeGrafter"/>
</dbReference>
<comment type="caution">
    <text evidence="8">The sequence shown here is derived from an EMBL/GenBank/DDBJ whole genome shotgun (WGS) entry which is preliminary data.</text>
</comment>
<dbReference type="RefSeq" id="XP_024706903.1">
    <property type="nucleotide sequence ID" value="XM_024847447.1"/>
</dbReference>
<feature type="transmembrane region" description="Helical" evidence="7">
    <location>
        <begin position="42"/>
        <end position="61"/>
    </location>
</feature>
<evidence type="ECO:0000256" key="5">
    <source>
        <dbReference type="ARBA" id="ARBA00023065"/>
    </source>
</evidence>
<keyword evidence="6 7" id="KW-0472">Membrane</keyword>
<organism evidence="8 9">
    <name type="scientific">Aspergillus steynii IBT 23096</name>
    <dbReference type="NCBI Taxonomy" id="1392250"/>
    <lineage>
        <taxon>Eukaryota</taxon>
        <taxon>Fungi</taxon>
        <taxon>Dikarya</taxon>
        <taxon>Ascomycota</taxon>
        <taxon>Pezizomycotina</taxon>
        <taxon>Eurotiomycetes</taxon>
        <taxon>Eurotiomycetidae</taxon>
        <taxon>Eurotiales</taxon>
        <taxon>Aspergillaceae</taxon>
        <taxon>Aspergillus</taxon>
        <taxon>Aspergillus subgen. Circumdati</taxon>
    </lineage>
</organism>
<sequence>MVLLALNDGLSMALALSLPLLTLAIRRGGFSVVDIAILRQGLLFLHVIMMYIPAFPMLVTMRNTNVYQERSLVVLVVLSITIAEYDHYQESSVAFGTFNIIFEVFSAYGRVGVSMEIPGTNYSFCGSWPTISKSILAAAILYGWHRESPVAIDKAIMLPSESLAWAEEENAALQREISRAPRMASMANMPNEGSAWVDND</sequence>
<keyword evidence="9" id="KW-1185">Reference proteome</keyword>
<reference evidence="8 9" key="1">
    <citation type="submission" date="2016-12" db="EMBL/GenBank/DDBJ databases">
        <title>The genomes of Aspergillus section Nigri reveals drivers in fungal speciation.</title>
        <authorList>
            <consortium name="DOE Joint Genome Institute"/>
            <person name="Vesth T.C."/>
            <person name="Nybo J."/>
            <person name="Theobald S."/>
            <person name="Brandl J."/>
            <person name="Frisvad J.C."/>
            <person name="Nielsen K.F."/>
            <person name="Lyhne E.K."/>
            <person name="Kogle M.E."/>
            <person name="Kuo A."/>
            <person name="Riley R."/>
            <person name="Clum A."/>
            <person name="Nolan M."/>
            <person name="Lipzen A."/>
            <person name="Salamov A."/>
            <person name="Henrissat B."/>
            <person name="Wiebenga A."/>
            <person name="De Vries R.P."/>
            <person name="Grigoriev I.V."/>
            <person name="Mortensen U.H."/>
            <person name="Andersen M.R."/>
            <person name="Baker S.E."/>
        </authorList>
    </citation>
    <scope>NUCLEOTIDE SEQUENCE [LARGE SCALE GENOMIC DNA]</scope>
    <source>
        <strain evidence="8 9">IBT 23096</strain>
    </source>
</reference>
<dbReference type="VEuPathDB" id="FungiDB:P170DRAFT_422597"/>
<dbReference type="EMBL" id="MSFO01000002">
    <property type="protein sequence ID" value="PLB51601.1"/>
    <property type="molecule type" value="Genomic_DNA"/>
</dbReference>
<protein>
    <submittedName>
        <fullName evidence="8">Uncharacterized protein</fullName>
    </submittedName>
</protein>
<keyword evidence="3 7" id="KW-0812">Transmembrane</keyword>
<dbReference type="Pfam" id="PF02386">
    <property type="entry name" value="TrkH"/>
    <property type="match status" value="1"/>
</dbReference>
<keyword evidence="4 7" id="KW-1133">Transmembrane helix</keyword>
<evidence type="ECO:0000256" key="6">
    <source>
        <dbReference type="ARBA" id="ARBA00023136"/>
    </source>
</evidence>
<dbReference type="InterPro" id="IPR051143">
    <property type="entry name" value="TrkH_K-transport"/>
</dbReference>
<evidence type="ECO:0000313" key="8">
    <source>
        <dbReference type="EMBL" id="PLB51601.1"/>
    </source>
</evidence>
<evidence type="ECO:0000256" key="3">
    <source>
        <dbReference type="ARBA" id="ARBA00022692"/>
    </source>
</evidence>
<dbReference type="PANTHER" id="PTHR31064:SF37">
    <property type="entry name" value="TRANSPORTER, PUTATIVE (EUROFUNG)-RELATED"/>
    <property type="match status" value="1"/>
</dbReference>
<evidence type="ECO:0000256" key="7">
    <source>
        <dbReference type="SAM" id="Phobius"/>
    </source>
</evidence>
<dbReference type="GO" id="GO:0140107">
    <property type="term" value="F:high-affinity potassium ion transmembrane transporter activity"/>
    <property type="evidence" value="ECO:0007669"/>
    <property type="project" value="TreeGrafter"/>
</dbReference>
<gene>
    <name evidence="8" type="ORF">P170DRAFT_422597</name>
</gene>
<accession>A0A2I2GFG8</accession>
<evidence type="ECO:0000256" key="1">
    <source>
        <dbReference type="ARBA" id="ARBA00004141"/>
    </source>
</evidence>